<dbReference type="InterPro" id="IPR051534">
    <property type="entry name" value="CBASS_pafABC_assoc_protein"/>
</dbReference>
<dbReference type="Proteomes" id="UP000287872">
    <property type="component" value="Unassembled WGS sequence"/>
</dbReference>
<keyword evidence="4" id="KW-1185">Reference proteome</keyword>
<reference evidence="3 4" key="1">
    <citation type="submission" date="2018-11" db="EMBL/GenBank/DDBJ databases">
        <title>Genome sequencing and assembly of Clostridium tagluense strain A121.</title>
        <authorList>
            <person name="Murakami T."/>
            <person name="Segawa T."/>
            <person name="Shcherbakova V.A."/>
            <person name="Mori H."/>
            <person name="Yoshimura Y."/>
        </authorList>
    </citation>
    <scope>NUCLEOTIDE SEQUENCE [LARGE SCALE GENOMIC DNA]</scope>
    <source>
        <strain evidence="3 4">A121</strain>
    </source>
</reference>
<dbReference type="PANTHER" id="PTHR34580">
    <property type="match status" value="1"/>
</dbReference>
<dbReference type="Pfam" id="PF13280">
    <property type="entry name" value="WYL"/>
    <property type="match status" value="1"/>
</dbReference>
<feature type="domain" description="WCX" evidence="2">
    <location>
        <begin position="248"/>
        <end position="324"/>
    </location>
</feature>
<organism evidence="3 4">
    <name type="scientific">Clostridium tagluense</name>
    <dbReference type="NCBI Taxonomy" id="360422"/>
    <lineage>
        <taxon>Bacteria</taxon>
        <taxon>Bacillati</taxon>
        <taxon>Bacillota</taxon>
        <taxon>Clostridia</taxon>
        <taxon>Eubacteriales</taxon>
        <taxon>Clostridiaceae</taxon>
        <taxon>Clostridium</taxon>
    </lineage>
</organism>
<protein>
    <submittedName>
        <fullName evidence="3">Uncharacterized protein</fullName>
    </submittedName>
</protein>
<dbReference type="AlphaFoldDB" id="A0A401UGP5"/>
<sequence>MLVKMNNKNISSKTEKRNAMTYIIYELLKGTKISTKEMAELVGKNQRTCERYVKDIEESDLPIRRDGAKYYLNTDDGYLPFYLPKEKINMIYISLISFSAFGRDLKLINEVLEKIEQLVSPRDKDLLDSIKENLVVKRRYEIISDYSYSSYEIFMLLLEAFTKRRSIRIKYKAKKNHDYRVIDVYGFCLAKETYYINAYCHKVDKVLMLRIDRMTECSLEDGYYSIPDEFDLKEYYKYTWEVENSKEPFDFEILFSGRAVHNVRERKCCENQEIVEYKEGTIIFKGTTSSQIEFKKWILSFGSEAKVIKPMWLKDEIKDELNKAMRLYD</sequence>
<evidence type="ECO:0000259" key="1">
    <source>
        <dbReference type="Pfam" id="PF13280"/>
    </source>
</evidence>
<dbReference type="PROSITE" id="PS52050">
    <property type="entry name" value="WYL"/>
    <property type="match status" value="1"/>
</dbReference>
<proteinExistence type="predicted"/>
<feature type="domain" description="WYL" evidence="1">
    <location>
        <begin position="152"/>
        <end position="217"/>
    </location>
</feature>
<evidence type="ECO:0000313" key="4">
    <source>
        <dbReference type="Proteomes" id="UP000287872"/>
    </source>
</evidence>
<name>A0A401UGP5_9CLOT</name>
<dbReference type="EMBL" id="BHYK01000002">
    <property type="protein sequence ID" value="GCD08737.1"/>
    <property type="molecule type" value="Genomic_DNA"/>
</dbReference>
<dbReference type="InterPro" id="IPR026881">
    <property type="entry name" value="WYL_dom"/>
</dbReference>
<dbReference type="Pfam" id="PF25583">
    <property type="entry name" value="WCX"/>
    <property type="match status" value="1"/>
</dbReference>
<comment type="caution">
    <text evidence="3">The sequence shown here is derived from an EMBL/GenBank/DDBJ whole genome shotgun (WGS) entry which is preliminary data.</text>
</comment>
<dbReference type="InterPro" id="IPR057727">
    <property type="entry name" value="WCX_dom"/>
</dbReference>
<accession>A0A401UGP5</accession>
<evidence type="ECO:0000313" key="3">
    <source>
        <dbReference type="EMBL" id="GCD08737.1"/>
    </source>
</evidence>
<gene>
    <name evidence="3" type="ORF">Ctaglu_03600</name>
</gene>
<evidence type="ECO:0000259" key="2">
    <source>
        <dbReference type="Pfam" id="PF25583"/>
    </source>
</evidence>
<dbReference type="PANTHER" id="PTHR34580:SF1">
    <property type="entry name" value="PROTEIN PAFC"/>
    <property type="match status" value="1"/>
</dbReference>
<dbReference type="RefSeq" id="WP_185732565.1">
    <property type="nucleotide sequence ID" value="NZ_BHYK01000002.1"/>
</dbReference>